<keyword evidence="3" id="KW-1185">Reference proteome</keyword>
<organism evidence="2 3">
    <name type="scientific">Streptomyces turgidiscabies</name>
    <dbReference type="NCBI Taxonomy" id="85558"/>
    <lineage>
        <taxon>Bacteria</taxon>
        <taxon>Bacillati</taxon>
        <taxon>Actinomycetota</taxon>
        <taxon>Actinomycetes</taxon>
        <taxon>Kitasatosporales</taxon>
        <taxon>Streptomycetaceae</taxon>
        <taxon>Streptomyces</taxon>
    </lineage>
</organism>
<gene>
    <name evidence="2" type="ORF">QFZ49_005225</name>
</gene>
<evidence type="ECO:0000256" key="1">
    <source>
        <dbReference type="SAM" id="MobiDB-lite"/>
    </source>
</evidence>
<proteinExistence type="predicted"/>
<accession>A0ABU0RTY7</accession>
<comment type="caution">
    <text evidence="2">The sequence shown here is derived from an EMBL/GenBank/DDBJ whole genome shotgun (WGS) entry which is preliminary data.</text>
</comment>
<reference evidence="2 3" key="1">
    <citation type="submission" date="2023-07" db="EMBL/GenBank/DDBJ databases">
        <title>Comparative genomics of wheat-associated soil bacteria to identify genetic determinants of phenazine resistance.</title>
        <authorList>
            <person name="Mouncey N."/>
        </authorList>
    </citation>
    <scope>NUCLEOTIDE SEQUENCE [LARGE SCALE GENOMIC DNA]</scope>
    <source>
        <strain evidence="2 3">W2I16</strain>
    </source>
</reference>
<evidence type="ECO:0000313" key="3">
    <source>
        <dbReference type="Proteomes" id="UP001223072"/>
    </source>
</evidence>
<evidence type="ECO:0000313" key="2">
    <source>
        <dbReference type="EMBL" id="MDQ0935253.1"/>
    </source>
</evidence>
<protein>
    <submittedName>
        <fullName evidence="2">Uncharacterized protein</fullName>
    </submittedName>
</protein>
<name>A0ABU0RTY7_9ACTN</name>
<dbReference type="EMBL" id="JAUSZS010000007">
    <property type="protein sequence ID" value="MDQ0935253.1"/>
    <property type="molecule type" value="Genomic_DNA"/>
</dbReference>
<feature type="region of interest" description="Disordered" evidence="1">
    <location>
        <begin position="65"/>
        <end position="115"/>
    </location>
</feature>
<sequence>MTQLVTVFEQLGAEHKVLVAEVEGVTALPDGEGADGHRLVARSWRRMRNGRHPGLLDRGEGRWKKMRSGSRAAPARTGSGTDPSTVRLGTGAGRGLAPAHRPPPRPGTRGPAAGAQRTVTAAVVAEPLVQAYRWAVTFTVSLWPLSALTGTYVDLVAPVMAVPSRFQAYV</sequence>
<dbReference type="Proteomes" id="UP001223072">
    <property type="component" value="Unassembled WGS sequence"/>
</dbReference>